<dbReference type="STRING" id="862908.BMS_1880"/>
<dbReference type="KEGG" id="bmx:BMS_1880"/>
<evidence type="ECO:0000313" key="1">
    <source>
        <dbReference type="EMBL" id="CBW26700.1"/>
    </source>
</evidence>
<dbReference type="Proteomes" id="UP000008963">
    <property type="component" value="Chromosome"/>
</dbReference>
<dbReference type="HOGENOM" id="CLU_1243882_0_0_7"/>
<protein>
    <submittedName>
        <fullName evidence="1">Uncharacterized protein</fullName>
    </submittedName>
</protein>
<accession>E1X2D3</accession>
<organism evidence="1 2">
    <name type="scientific">Halobacteriovorax marinus (strain ATCC BAA-682 / DSM 15412 / SJ)</name>
    <name type="common">Bacteriovorax marinus</name>
    <dbReference type="NCBI Taxonomy" id="862908"/>
    <lineage>
        <taxon>Bacteria</taxon>
        <taxon>Pseudomonadati</taxon>
        <taxon>Bdellovibrionota</taxon>
        <taxon>Bacteriovoracia</taxon>
        <taxon>Bacteriovoracales</taxon>
        <taxon>Halobacteriovoraceae</taxon>
        <taxon>Halobacteriovorax</taxon>
    </lineage>
</organism>
<dbReference type="PATRIC" id="fig|862908.3.peg.1785"/>
<evidence type="ECO:0000313" key="2">
    <source>
        <dbReference type="Proteomes" id="UP000008963"/>
    </source>
</evidence>
<name>E1X2D3_HALMS</name>
<dbReference type="AlphaFoldDB" id="E1X2D3"/>
<gene>
    <name evidence="1" type="ordered locus">BMS_1880</name>
</gene>
<proteinExistence type="predicted"/>
<sequence>MMKSSVIVAGIYDKRTIQRLKEVGVDQLSFDFRAKSFNFLQQHIFMQLQQELQIQEKIYLHFENEADFVISKILDDLKLSRGSANTYLEFSDMNSDQFYDKFETPFLWHYNFESPFIDKIPNAKYLRGIIFKFSDLLKLHEDGVLLNFCNNFHSLYINCLKDENFKLILQLDWDSNLFASISEHFDFTDISLNISDKVEICYRNVDLSKVSGHIEYLRNIDL</sequence>
<keyword evidence="2" id="KW-1185">Reference proteome</keyword>
<reference evidence="2" key="1">
    <citation type="journal article" date="2013" name="ISME J.">
        <title>A small predatory core genome in the divergent marine Bacteriovorax marinus SJ and the terrestrial Bdellovibrio bacteriovorus.</title>
        <authorList>
            <person name="Crossman L.C."/>
            <person name="Chen H."/>
            <person name="Cerdeno-Tarraga A.M."/>
            <person name="Brooks K."/>
            <person name="Quail M.A."/>
            <person name="Pineiro S.A."/>
            <person name="Hobley L."/>
            <person name="Sockett R.E."/>
            <person name="Bentley S.D."/>
            <person name="Parkhill J."/>
            <person name="Williams H.N."/>
            <person name="Stine O.C."/>
        </authorList>
    </citation>
    <scope>NUCLEOTIDE SEQUENCE [LARGE SCALE GENOMIC DNA]</scope>
    <source>
        <strain evidence="2">ATCC BAA-682 / DSM 15412 / SJ</strain>
    </source>
</reference>
<dbReference type="EMBL" id="FQ312005">
    <property type="protein sequence ID" value="CBW26700.1"/>
    <property type="molecule type" value="Genomic_DNA"/>
</dbReference>